<dbReference type="InterPro" id="IPR017703">
    <property type="entry name" value="YgfZ/GCV_T_CS"/>
</dbReference>
<dbReference type="InterPro" id="IPR045179">
    <property type="entry name" value="YgfZ/GcvT"/>
</dbReference>
<evidence type="ECO:0000313" key="2">
    <source>
        <dbReference type="EMBL" id="PXX90248.1"/>
    </source>
</evidence>
<accession>A0A2V3ZM55</accession>
<dbReference type="Gene3D" id="2.40.30.160">
    <property type="match status" value="1"/>
</dbReference>
<sequence length="332" mass="35765">MSDTENPAASDPLPCPSRVAVSDRVIVRIAGPGTDRFLQGQFSQQIDDVTSGHAPRAAACTPKGRAYCLTRLVRDGEDVLMELPTELADDTVSQLRKYLMLFRGTSMEVETGARIVGLLGESAIKQWLPDAADRLADSGDAVVIQGGHLVRTMDTAEGMARYELWQTGALDEPVKQALDDIPEATLTDWRASEIAAGVASLTPATREGFVPQMLNWQHLGGIHFKKGCYTGQEVIARMHFLGQLKKSLFRFSCAQTDHLPAPGEAVMNEDRSVGTVINSVRFSDGTGELLAVVRHDAAEASLAPQSAPAATLSPRPLPYPVSEREQSGPSDT</sequence>
<comment type="caution">
    <text evidence="2">The sequence shown here is derived from an EMBL/GenBank/DDBJ whole genome shotgun (WGS) entry which is preliminary data.</text>
</comment>
<reference evidence="2 3" key="2">
    <citation type="submission" date="2018-06" db="EMBL/GenBank/DDBJ databases">
        <title>Marinobactersediminissp. nov, a moderately halophilic bacterium isolated from marine solar saltern.</title>
        <authorList>
            <person name="Zhang Y."/>
        </authorList>
    </citation>
    <scope>NUCLEOTIDE SEQUENCE [LARGE SCALE GENOMIC DNA]</scope>
    <source>
        <strain evidence="2 3">F01</strain>
    </source>
</reference>
<organism evidence="2 3">
    <name type="scientific">Marinobacter vulgaris</name>
    <dbReference type="NCBI Taxonomy" id="1928331"/>
    <lineage>
        <taxon>Bacteria</taxon>
        <taxon>Pseudomonadati</taxon>
        <taxon>Pseudomonadota</taxon>
        <taxon>Gammaproteobacteria</taxon>
        <taxon>Pseudomonadales</taxon>
        <taxon>Marinobacteraceae</taxon>
        <taxon>Marinobacter</taxon>
    </lineage>
</organism>
<dbReference type="Gene3D" id="3.30.70.1400">
    <property type="entry name" value="Aminomethyltransferase beta-barrel domains"/>
    <property type="match status" value="1"/>
</dbReference>
<dbReference type="SUPFAM" id="SSF103025">
    <property type="entry name" value="Folate-binding domain"/>
    <property type="match status" value="1"/>
</dbReference>
<gene>
    <name evidence="2" type="ORF">DIT71_12140</name>
</gene>
<dbReference type="OrthoDB" id="9796287at2"/>
<dbReference type="NCBIfam" id="TIGR03317">
    <property type="entry name" value="ygfZ_signature"/>
    <property type="match status" value="1"/>
</dbReference>
<dbReference type="InterPro" id="IPR029043">
    <property type="entry name" value="GcvT/YgfZ_C"/>
</dbReference>
<dbReference type="GO" id="GO:0016226">
    <property type="term" value="P:iron-sulfur cluster assembly"/>
    <property type="evidence" value="ECO:0007669"/>
    <property type="project" value="TreeGrafter"/>
</dbReference>
<dbReference type="PANTHER" id="PTHR22602">
    <property type="entry name" value="TRANSFERASE CAF17, MITOCHONDRIAL-RELATED"/>
    <property type="match status" value="1"/>
</dbReference>
<protein>
    <submittedName>
        <fullName evidence="2">Folate-binding protein</fullName>
    </submittedName>
</protein>
<dbReference type="AlphaFoldDB" id="A0A2V3ZM55"/>
<dbReference type="SUPFAM" id="SSF101790">
    <property type="entry name" value="Aminomethyltransferase beta-barrel domain"/>
    <property type="match status" value="1"/>
</dbReference>
<dbReference type="Gene3D" id="3.30.70.1630">
    <property type="match status" value="1"/>
</dbReference>
<reference evidence="3" key="1">
    <citation type="submission" date="2018-05" db="EMBL/GenBank/DDBJ databases">
        <authorList>
            <person name="Lu D."/>
        </authorList>
    </citation>
    <scope>NUCLEOTIDE SEQUENCE [LARGE SCALE GENOMIC DNA]</scope>
    <source>
        <strain evidence="3">F01</strain>
    </source>
</reference>
<evidence type="ECO:0000256" key="1">
    <source>
        <dbReference type="SAM" id="MobiDB-lite"/>
    </source>
</evidence>
<dbReference type="RefSeq" id="WP_114613490.1">
    <property type="nucleotide sequence ID" value="NZ_QFWX01000005.1"/>
</dbReference>
<dbReference type="PANTHER" id="PTHR22602:SF0">
    <property type="entry name" value="TRANSFERASE CAF17, MITOCHONDRIAL-RELATED"/>
    <property type="match status" value="1"/>
</dbReference>
<dbReference type="EMBL" id="QFWX01000005">
    <property type="protein sequence ID" value="PXX90248.1"/>
    <property type="molecule type" value="Genomic_DNA"/>
</dbReference>
<proteinExistence type="predicted"/>
<keyword evidence="3" id="KW-1185">Reference proteome</keyword>
<name>A0A2V3ZM55_9GAMM</name>
<feature type="region of interest" description="Disordered" evidence="1">
    <location>
        <begin position="302"/>
        <end position="332"/>
    </location>
</feature>
<evidence type="ECO:0000313" key="3">
    <source>
        <dbReference type="Proteomes" id="UP000253987"/>
    </source>
</evidence>
<dbReference type="Proteomes" id="UP000253987">
    <property type="component" value="Unassembled WGS sequence"/>
</dbReference>